<keyword evidence="3" id="KW-1185">Reference proteome</keyword>
<organism evidence="2 3">
    <name type="scientific">Tritrichomonas foetus</name>
    <dbReference type="NCBI Taxonomy" id="1144522"/>
    <lineage>
        <taxon>Eukaryota</taxon>
        <taxon>Metamonada</taxon>
        <taxon>Parabasalia</taxon>
        <taxon>Tritrichomonadida</taxon>
        <taxon>Tritrichomonadidae</taxon>
        <taxon>Tritrichomonas</taxon>
    </lineage>
</organism>
<dbReference type="InterPro" id="IPR011050">
    <property type="entry name" value="Pectin_lyase_fold/virulence"/>
</dbReference>
<evidence type="ECO:0000313" key="2">
    <source>
        <dbReference type="EMBL" id="OHT17314.1"/>
    </source>
</evidence>
<dbReference type="Proteomes" id="UP000179807">
    <property type="component" value="Unassembled WGS sequence"/>
</dbReference>
<keyword evidence="1" id="KW-0472">Membrane</keyword>
<dbReference type="AlphaFoldDB" id="A0A1J4L1M3"/>
<evidence type="ECO:0000256" key="1">
    <source>
        <dbReference type="SAM" id="Phobius"/>
    </source>
</evidence>
<reference evidence="2" key="1">
    <citation type="submission" date="2016-10" db="EMBL/GenBank/DDBJ databases">
        <authorList>
            <person name="Benchimol M."/>
            <person name="Almeida L.G."/>
            <person name="Vasconcelos A.T."/>
            <person name="Perreira-Neves A."/>
            <person name="Rosa I.A."/>
            <person name="Tasca T."/>
            <person name="Bogo M.R."/>
            <person name="de Souza W."/>
        </authorList>
    </citation>
    <scope>NUCLEOTIDE SEQUENCE [LARGE SCALE GENOMIC DNA]</scope>
    <source>
        <strain evidence="2">K</strain>
    </source>
</reference>
<protein>
    <recommendedName>
        <fullName evidence="4">Right handed beta helix domain-containing protein</fullName>
    </recommendedName>
</protein>
<dbReference type="EMBL" id="MLAK01000014">
    <property type="protein sequence ID" value="OHT17314.1"/>
    <property type="molecule type" value="Genomic_DNA"/>
</dbReference>
<name>A0A1J4L1M3_9EUKA</name>
<sequence>MNISLIALTVAGSFGRSPLIAGQSLHSHFFDIKLISSAFSHSFSTILYSRQFSNFHDSILLDRSQFKNILDSAVKLRTDDENVKDKTFSKTYSNDGKYSSLEVSQCLFLKCSSDKNGGGINIGSDKSETKLTISDTGFYQCKANGKGDAFYCQTGSITCKQSCIDECRNNAFFASENSDSLFDQFFISHSKLDSEISKSANSLKLSNLNLSKNTGTIIISATCSQPTVEKCDFYMNVGDNLLKFTGKYSTMEISNCNFAKNSFTKSIISLGSNTCCELSFSHFIDDLSATFTDQKTTVTRCVFSESEEKVKEKFSQDSFINRFTNEFEKTQTSTNKFAETGNCWNKIPKTREPIEFNRNTIIAAGGAAVLVIGLLLIICRVCRKRGFTDQMPLIYTM</sequence>
<dbReference type="GeneID" id="94831357"/>
<dbReference type="RefSeq" id="XP_068370450.1">
    <property type="nucleotide sequence ID" value="XM_068496653.1"/>
</dbReference>
<proteinExistence type="predicted"/>
<keyword evidence="1" id="KW-1133">Transmembrane helix</keyword>
<comment type="caution">
    <text evidence="2">The sequence shown here is derived from an EMBL/GenBank/DDBJ whole genome shotgun (WGS) entry which is preliminary data.</text>
</comment>
<evidence type="ECO:0008006" key="4">
    <source>
        <dbReference type="Google" id="ProtNLM"/>
    </source>
</evidence>
<dbReference type="SUPFAM" id="SSF51126">
    <property type="entry name" value="Pectin lyase-like"/>
    <property type="match status" value="1"/>
</dbReference>
<gene>
    <name evidence="2" type="ORF">TRFO_12453</name>
</gene>
<dbReference type="VEuPathDB" id="TrichDB:TRFO_12453"/>
<accession>A0A1J4L1M3</accession>
<feature type="transmembrane region" description="Helical" evidence="1">
    <location>
        <begin position="361"/>
        <end position="382"/>
    </location>
</feature>
<keyword evidence="1" id="KW-0812">Transmembrane</keyword>
<evidence type="ECO:0000313" key="3">
    <source>
        <dbReference type="Proteomes" id="UP000179807"/>
    </source>
</evidence>